<dbReference type="GO" id="GO:0005525">
    <property type="term" value="F:GTP binding"/>
    <property type="evidence" value="ECO:0007669"/>
    <property type="project" value="UniProtKB-KW"/>
</dbReference>
<gene>
    <name evidence="4" type="ORF">M6B38_259525</name>
</gene>
<keyword evidence="1" id="KW-0547">Nucleotide-binding</keyword>
<dbReference type="Gene3D" id="3.40.50.300">
    <property type="entry name" value="P-loop containing nucleotide triphosphate hydrolases"/>
    <property type="match status" value="1"/>
</dbReference>
<dbReference type="InterPro" id="IPR006073">
    <property type="entry name" value="GTP-bd"/>
</dbReference>
<evidence type="ECO:0000259" key="3">
    <source>
        <dbReference type="Pfam" id="PF01926"/>
    </source>
</evidence>
<feature type="domain" description="G" evidence="3">
    <location>
        <begin position="143"/>
        <end position="215"/>
    </location>
</feature>
<dbReference type="EMBL" id="JANAVB010002199">
    <property type="protein sequence ID" value="KAJ6851540.1"/>
    <property type="molecule type" value="Genomic_DNA"/>
</dbReference>
<evidence type="ECO:0000256" key="1">
    <source>
        <dbReference type="ARBA" id="ARBA00022741"/>
    </source>
</evidence>
<keyword evidence="2" id="KW-0342">GTP-binding</keyword>
<dbReference type="GO" id="GO:0003924">
    <property type="term" value="F:GTPase activity"/>
    <property type="evidence" value="ECO:0007669"/>
    <property type="project" value="TreeGrafter"/>
</dbReference>
<sequence>MATGTSISRRLGAAVRELGSKKSSSAGGGWYTPLMAAASRAIRDRVPLVDLVLDVRDARIPLTSSFWPPRQEPSSQKHIIVMNKIDLADRSATEKWMKHFGEQNYICYGVNSHNKDSIKGLLNLVRARIKELKVGEADYTATVLLTGIPNVGKSALANSMHQIGRISAAEKGKLKHAVVSSQPGETKYISSFKIASHPNIYILDSPGVLSPEVTDDECGSKLALTGAIRDSLLGERELAYYLMTVLNSAEEYKCWEKMIDAVADISSDNRKNNSMSSDYVQRKRQYSSDHTQDFIVKDVRRTLFKTISSFKGNLEKEIDMVGLIDSQFSALHEAFRVALSEFGQAKNPVITGSWKLPPLAPFEVKGKCQVLTVGEEVTGPVTVSNISNVAPLLTWSCSAGGTYGPSYLGAWITSQLARTRL</sequence>
<evidence type="ECO:0000313" key="5">
    <source>
        <dbReference type="Proteomes" id="UP001140949"/>
    </source>
</evidence>
<organism evidence="4 5">
    <name type="scientific">Iris pallida</name>
    <name type="common">Sweet iris</name>
    <dbReference type="NCBI Taxonomy" id="29817"/>
    <lineage>
        <taxon>Eukaryota</taxon>
        <taxon>Viridiplantae</taxon>
        <taxon>Streptophyta</taxon>
        <taxon>Embryophyta</taxon>
        <taxon>Tracheophyta</taxon>
        <taxon>Spermatophyta</taxon>
        <taxon>Magnoliopsida</taxon>
        <taxon>Liliopsida</taxon>
        <taxon>Asparagales</taxon>
        <taxon>Iridaceae</taxon>
        <taxon>Iridoideae</taxon>
        <taxon>Irideae</taxon>
        <taxon>Iris</taxon>
    </lineage>
</organism>
<dbReference type="Pfam" id="PF01926">
    <property type="entry name" value="MMR_HSR1"/>
    <property type="match status" value="1"/>
</dbReference>
<name>A0AAX6IDZ0_IRIPA</name>
<proteinExistence type="predicted"/>
<keyword evidence="5" id="KW-1185">Reference proteome</keyword>
<dbReference type="InterPro" id="IPR023179">
    <property type="entry name" value="GTP-bd_ortho_bundle_sf"/>
</dbReference>
<protein>
    <submittedName>
        <fullName evidence="4">DAR GTPase 2, mitochondrial</fullName>
    </submittedName>
</protein>
<dbReference type="InterPro" id="IPR027417">
    <property type="entry name" value="P-loop_NTPase"/>
</dbReference>
<dbReference type="CDD" id="cd01856">
    <property type="entry name" value="YlqF"/>
    <property type="match status" value="1"/>
</dbReference>
<dbReference type="PANTHER" id="PTHR45782">
    <property type="entry name" value="MITOCHONDRIAL RIBOSOME-ASSOCIATED GTPASE 1"/>
    <property type="match status" value="1"/>
</dbReference>
<dbReference type="GO" id="GO:0032543">
    <property type="term" value="P:mitochondrial translation"/>
    <property type="evidence" value="ECO:0007669"/>
    <property type="project" value="TreeGrafter"/>
</dbReference>
<dbReference type="Gene3D" id="1.10.1580.10">
    <property type="match status" value="1"/>
</dbReference>
<evidence type="ECO:0000256" key="2">
    <source>
        <dbReference type="ARBA" id="ARBA00023134"/>
    </source>
</evidence>
<dbReference type="SUPFAM" id="SSF52540">
    <property type="entry name" value="P-loop containing nucleoside triphosphate hydrolases"/>
    <property type="match status" value="1"/>
</dbReference>
<dbReference type="PANTHER" id="PTHR45782:SF1">
    <property type="entry name" value="DAR GTPASE 2, MITOCHONDRIAL"/>
    <property type="match status" value="1"/>
</dbReference>
<evidence type="ECO:0000313" key="4">
    <source>
        <dbReference type="EMBL" id="KAJ6851540.1"/>
    </source>
</evidence>
<dbReference type="AlphaFoldDB" id="A0AAX6IDZ0"/>
<comment type="caution">
    <text evidence="4">The sequence shown here is derived from an EMBL/GenBank/DDBJ whole genome shotgun (WGS) entry which is preliminary data.</text>
</comment>
<reference evidence="4" key="1">
    <citation type="journal article" date="2023" name="GigaByte">
        <title>Genome assembly of the bearded iris, Iris pallida Lam.</title>
        <authorList>
            <person name="Bruccoleri R.E."/>
            <person name="Oakeley E.J."/>
            <person name="Faust A.M.E."/>
            <person name="Altorfer M."/>
            <person name="Dessus-Babus S."/>
            <person name="Burckhardt D."/>
            <person name="Oertli M."/>
            <person name="Naumann U."/>
            <person name="Petersen F."/>
            <person name="Wong J."/>
        </authorList>
    </citation>
    <scope>NUCLEOTIDE SEQUENCE</scope>
    <source>
        <strain evidence="4">GSM-AAB239-AS_SAM_17_03QT</strain>
    </source>
</reference>
<reference evidence="4" key="2">
    <citation type="submission" date="2023-04" db="EMBL/GenBank/DDBJ databases">
        <authorList>
            <person name="Bruccoleri R.E."/>
            <person name="Oakeley E.J."/>
            <person name="Faust A.-M."/>
            <person name="Dessus-Babus S."/>
            <person name="Altorfer M."/>
            <person name="Burckhardt D."/>
            <person name="Oertli M."/>
            <person name="Naumann U."/>
            <person name="Petersen F."/>
            <person name="Wong J."/>
        </authorList>
    </citation>
    <scope>NUCLEOTIDE SEQUENCE</scope>
    <source>
        <strain evidence="4">GSM-AAB239-AS_SAM_17_03QT</strain>
        <tissue evidence="4">Leaf</tissue>
    </source>
</reference>
<accession>A0AAX6IDZ0</accession>
<dbReference type="Proteomes" id="UP001140949">
    <property type="component" value="Unassembled WGS sequence"/>
</dbReference>
<dbReference type="GO" id="GO:0005739">
    <property type="term" value="C:mitochondrion"/>
    <property type="evidence" value="ECO:0007669"/>
    <property type="project" value="TreeGrafter"/>
</dbReference>